<evidence type="ECO:0000256" key="2">
    <source>
        <dbReference type="ARBA" id="ARBA00023163"/>
    </source>
</evidence>
<organism evidence="5 6">
    <name type="scientific">Megaselia scalaris</name>
    <name type="common">Humpbacked fly</name>
    <name type="synonym">Phora scalaris</name>
    <dbReference type="NCBI Taxonomy" id="36166"/>
    <lineage>
        <taxon>Eukaryota</taxon>
        <taxon>Metazoa</taxon>
        <taxon>Ecdysozoa</taxon>
        <taxon>Arthropoda</taxon>
        <taxon>Hexapoda</taxon>
        <taxon>Insecta</taxon>
        <taxon>Pterygota</taxon>
        <taxon>Neoptera</taxon>
        <taxon>Endopterygota</taxon>
        <taxon>Diptera</taxon>
        <taxon>Brachycera</taxon>
        <taxon>Muscomorpha</taxon>
        <taxon>Platypezoidea</taxon>
        <taxon>Phoridae</taxon>
        <taxon>Megaseliini</taxon>
        <taxon>Megaselia</taxon>
    </lineage>
</organism>
<dbReference type="Pfam" id="PF18118">
    <property type="entry name" value="PRC2_HTH_1"/>
    <property type="match status" value="1"/>
</dbReference>
<evidence type="ECO:0000259" key="4">
    <source>
        <dbReference type="Pfam" id="PF21358"/>
    </source>
</evidence>
<dbReference type="AlphaFoldDB" id="T1H3L6"/>
<accession>T1H3L6</accession>
<dbReference type="GO" id="GO:0003682">
    <property type="term" value="F:chromatin binding"/>
    <property type="evidence" value="ECO:0007669"/>
    <property type="project" value="TreeGrafter"/>
</dbReference>
<dbReference type="Pfam" id="PF21358">
    <property type="entry name" value="Ezh2_MCSS"/>
    <property type="match status" value="1"/>
</dbReference>
<dbReference type="EMBL" id="CAQQ02380418">
    <property type="status" value="NOT_ANNOTATED_CDS"/>
    <property type="molecule type" value="Genomic_DNA"/>
</dbReference>
<dbReference type="EnsemblMetazoa" id="MESCA010845-RA">
    <property type="protein sequence ID" value="MESCA010845-PA"/>
    <property type="gene ID" value="MESCA010845"/>
</dbReference>
<keyword evidence="2" id="KW-0804">Transcription</keyword>
<dbReference type="InterPro" id="IPR041343">
    <property type="entry name" value="PRC2_HTH_1"/>
</dbReference>
<evidence type="ECO:0000313" key="6">
    <source>
        <dbReference type="Proteomes" id="UP000015102"/>
    </source>
</evidence>
<evidence type="ECO:0000259" key="3">
    <source>
        <dbReference type="Pfam" id="PF18118"/>
    </source>
</evidence>
<dbReference type="GO" id="GO:0031507">
    <property type="term" value="P:heterochromatin formation"/>
    <property type="evidence" value="ECO:0007669"/>
    <property type="project" value="TreeGrafter"/>
</dbReference>
<dbReference type="InterPro" id="IPR048358">
    <property type="entry name" value="EZH1/2_MCSS"/>
</dbReference>
<reference evidence="6" key="1">
    <citation type="submission" date="2013-02" db="EMBL/GenBank/DDBJ databases">
        <authorList>
            <person name="Hughes D."/>
        </authorList>
    </citation>
    <scope>NUCLEOTIDE SEQUENCE</scope>
    <source>
        <strain>Durham</strain>
        <strain evidence="6">NC isolate 2 -- Noor lab</strain>
    </source>
</reference>
<dbReference type="PANTHER" id="PTHR45747:SF4">
    <property type="entry name" value="HISTONE-LYSINE N-METHYLTRANSFERASE E(Z)"/>
    <property type="match status" value="1"/>
</dbReference>
<protein>
    <submittedName>
        <fullName evidence="5">Uncharacterized protein</fullName>
    </submittedName>
</protein>
<dbReference type="OMA" id="PERNQIC"/>
<name>T1H3L6_MEGSC</name>
<dbReference type="PANTHER" id="PTHR45747">
    <property type="entry name" value="HISTONE-LYSINE N-METHYLTRANSFERASE E(Z)"/>
    <property type="match status" value="1"/>
</dbReference>
<proteinExistence type="predicted"/>
<feature type="domain" description="EZH1/2 MCSS" evidence="4">
    <location>
        <begin position="158"/>
        <end position="183"/>
    </location>
</feature>
<dbReference type="GO" id="GO:0035098">
    <property type="term" value="C:ESC/E(Z) complex"/>
    <property type="evidence" value="ECO:0007669"/>
    <property type="project" value="TreeGrafter"/>
</dbReference>
<dbReference type="InterPro" id="IPR045318">
    <property type="entry name" value="EZH1/2-like"/>
</dbReference>
<keyword evidence="1" id="KW-0805">Transcription regulation</keyword>
<evidence type="ECO:0000313" key="5">
    <source>
        <dbReference type="EnsemblMetazoa" id="MESCA010845-PA"/>
    </source>
</evidence>
<dbReference type="HOGENOM" id="CLU_069235_1_0_1"/>
<reference evidence="5" key="2">
    <citation type="submission" date="2015-06" db="UniProtKB">
        <authorList>
            <consortium name="EnsemblMetazoa"/>
        </authorList>
    </citation>
    <scope>IDENTIFICATION</scope>
</reference>
<feature type="domain" description="Polycomb repressive complex 2 subunit EZH1/EZH2 tri-helical" evidence="3">
    <location>
        <begin position="104"/>
        <end position="147"/>
    </location>
</feature>
<sequence>MKKTEVVNHEGVKHKVPIFLTKAVAPIPTMYTWVPIQQNFMVDDETVLHNIPYMGDEILEKDKFIEELLDNYNNKVHGENDSSFLDDQDFIQLIEALMDKTNGQDASPKKTTNEIPFPRMVIFDAIAEQFPSKGNAHELKAKYIELTKHQDPERNQICTPNIDGHKAESVSREQTLHSYHLLF</sequence>
<evidence type="ECO:0000256" key="1">
    <source>
        <dbReference type="ARBA" id="ARBA00023015"/>
    </source>
</evidence>
<dbReference type="Proteomes" id="UP000015102">
    <property type="component" value="Unassembled WGS sequence"/>
</dbReference>
<dbReference type="STRING" id="36166.T1H3L6"/>
<keyword evidence="6" id="KW-1185">Reference proteome</keyword>
<dbReference type="GO" id="GO:0046976">
    <property type="term" value="F:histone H3K27 methyltransferase activity"/>
    <property type="evidence" value="ECO:0007669"/>
    <property type="project" value="TreeGrafter"/>
</dbReference>